<accession>A0A072TWH4</accession>
<dbReference type="InterPro" id="IPR006566">
    <property type="entry name" value="FBD"/>
</dbReference>
<dbReference type="EnsemblPlants" id="KEH21551">
    <property type="protein sequence ID" value="KEH21551"/>
    <property type="gene ID" value="MTR_7g007340"/>
</dbReference>
<dbReference type="PANTHER" id="PTHR31900:SF34">
    <property type="entry name" value="EMB|CAB62440.1-RELATED"/>
    <property type="match status" value="1"/>
</dbReference>
<feature type="domain" description="F-box" evidence="1">
    <location>
        <begin position="12"/>
        <end position="48"/>
    </location>
</feature>
<reference evidence="2 4" key="1">
    <citation type="journal article" date="2011" name="Nature">
        <title>The Medicago genome provides insight into the evolution of rhizobial symbioses.</title>
        <authorList>
            <person name="Young N.D."/>
            <person name="Debelle F."/>
            <person name="Oldroyd G.E."/>
            <person name="Geurts R."/>
            <person name="Cannon S.B."/>
            <person name="Udvardi M.K."/>
            <person name="Benedito V.A."/>
            <person name="Mayer K.F."/>
            <person name="Gouzy J."/>
            <person name="Schoof H."/>
            <person name="Van de Peer Y."/>
            <person name="Proost S."/>
            <person name="Cook D.R."/>
            <person name="Meyers B.C."/>
            <person name="Spannagl M."/>
            <person name="Cheung F."/>
            <person name="De Mita S."/>
            <person name="Krishnakumar V."/>
            <person name="Gundlach H."/>
            <person name="Zhou S."/>
            <person name="Mudge J."/>
            <person name="Bharti A.K."/>
            <person name="Murray J.D."/>
            <person name="Naoumkina M.A."/>
            <person name="Rosen B."/>
            <person name="Silverstein K.A."/>
            <person name="Tang H."/>
            <person name="Rombauts S."/>
            <person name="Zhao P.X."/>
            <person name="Zhou P."/>
            <person name="Barbe V."/>
            <person name="Bardou P."/>
            <person name="Bechner M."/>
            <person name="Bellec A."/>
            <person name="Berger A."/>
            <person name="Berges H."/>
            <person name="Bidwell S."/>
            <person name="Bisseling T."/>
            <person name="Choisne N."/>
            <person name="Couloux A."/>
            <person name="Denny R."/>
            <person name="Deshpande S."/>
            <person name="Dai X."/>
            <person name="Doyle J.J."/>
            <person name="Dudez A.M."/>
            <person name="Farmer A.D."/>
            <person name="Fouteau S."/>
            <person name="Franken C."/>
            <person name="Gibelin C."/>
            <person name="Gish J."/>
            <person name="Goldstein S."/>
            <person name="Gonzalez A.J."/>
            <person name="Green P.J."/>
            <person name="Hallab A."/>
            <person name="Hartog M."/>
            <person name="Hua A."/>
            <person name="Humphray S.J."/>
            <person name="Jeong D.H."/>
            <person name="Jing Y."/>
            <person name="Jocker A."/>
            <person name="Kenton S.M."/>
            <person name="Kim D.J."/>
            <person name="Klee K."/>
            <person name="Lai H."/>
            <person name="Lang C."/>
            <person name="Lin S."/>
            <person name="Macmil S.L."/>
            <person name="Magdelenat G."/>
            <person name="Matthews L."/>
            <person name="McCorrison J."/>
            <person name="Monaghan E.L."/>
            <person name="Mun J.H."/>
            <person name="Najar F.Z."/>
            <person name="Nicholson C."/>
            <person name="Noirot C."/>
            <person name="O'Bleness M."/>
            <person name="Paule C.R."/>
            <person name="Poulain J."/>
            <person name="Prion F."/>
            <person name="Qin B."/>
            <person name="Qu C."/>
            <person name="Retzel E.F."/>
            <person name="Riddle C."/>
            <person name="Sallet E."/>
            <person name="Samain S."/>
            <person name="Samson N."/>
            <person name="Sanders I."/>
            <person name="Saurat O."/>
            <person name="Scarpelli C."/>
            <person name="Schiex T."/>
            <person name="Segurens B."/>
            <person name="Severin A.J."/>
            <person name="Sherrier D.J."/>
            <person name="Shi R."/>
            <person name="Sims S."/>
            <person name="Singer S.R."/>
            <person name="Sinharoy S."/>
            <person name="Sterck L."/>
            <person name="Viollet A."/>
            <person name="Wang B.B."/>
            <person name="Wang K."/>
            <person name="Wang M."/>
            <person name="Wang X."/>
            <person name="Warfsmann J."/>
            <person name="Weissenbach J."/>
            <person name="White D.D."/>
            <person name="White J.D."/>
            <person name="Wiley G.B."/>
            <person name="Wincker P."/>
            <person name="Xing Y."/>
            <person name="Yang L."/>
            <person name="Yao Z."/>
            <person name="Ying F."/>
            <person name="Zhai J."/>
            <person name="Zhou L."/>
            <person name="Zuber A."/>
            <person name="Denarie J."/>
            <person name="Dixon R.A."/>
            <person name="May G.D."/>
            <person name="Schwartz D.C."/>
            <person name="Rogers J."/>
            <person name="Quetier F."/>
            <person name="Town C.D."/>
            <person name="Roe B.A."/>
        </authorList>
    </citation>
    <scope>NUCLEOTIDE SEQUENCE [LARGE SCALE GENOMIC DNA]</scope>
    <source>
        <strain evidence="2">A17</strain>
        <strain evidence="3 4">cv. Jemalong A17</strain>
    </source>
</reference>
<dbReference type="InterPro" id="IPR001810">
    <property type="entry name" value="F-box_dom"/>
</dbReference>
<gene>
    <name evidence="2" type="ordered locus">MTR_7g007340</name>
</gene>
<dbReference type="SUPFAM" id="SSF81383">
    <property type="entry name" value="F-box domain"/>
    <property type="match status" value="1"/>
</dbReference>
<evidence type="ECO:0000259" key="1">
    <source>
        <dbReference type="PROSITE" id="PS50181"/>
    </source>
</evidence>
<name>A0A072TWH4_MEDTR</name>
<proteinExistence type="predicted"/>
<keyword evidence="4" id="KW-1185">Reference proteome</keyword>
<reference evidence="3" key="3">
    <citation type="submission" date="2015-04" db="UniProtKB">
        <authorList>
            <consortium name="EnsemblPlants"/>
        </authorList>
    </citation>
    <scope>IDENTIFICATION</scope>
    <source>
        <strain evidence="3">cv. Jemalong A17</strain>
    </source>
</reference>
<dbReference type="Gene3D" id="1.20.1280.50">
    <property type="match status" value="1"/>
</dbReference>
<dbReference type="InterPro" id="IPR053781">
    <property type="entry name" value="F-box_AtFBL13-like"/>
</dbReference>
<dbReference type="SUPFAM" id="SSF52047">
    <property type="entry name" value="RNI-like"/>
    <property type="match status" value="1"/>
</dbReference>
<dbReference type="AlphaFoldDB" id="A0A072TWH4"/>
<dbReference type="Gene3D" id="3.80.10.10">
    <property type="entry name" value="Ribonuclease Inhibitor"/>
    <property type="match status" value="1"/>
</dbReference>
<dbReference type="EMBL" id="CM001223">
    <property type="protein sequence ID" value="KEH21551.1"/>
    <property type="molecule type" value="Genomic_DNA"/>
</dbReference>
<dbReference type="CDD" id="cd22160">
    <property type="entry name" value="F-box_AtFBL13-like"/>
    <property type="match status" value="1"/>
</dbReference>
<sequence>MSKPPETSTEEVDRISSLPDDILIQILSSLPTKQAFLTSILSKRWKHLWFFVPVIDFTKTKHSDSRLFDKFVDSILCLRKAAGNNSIHSFIWDDEHISHNWATITPKLSNTILTCTTLVVLKLSYLYMGPAFCYYPIILPSLKTLHLKDIKFDRYGDLKCLLGYCPVIEDLQLYHISYLTFLDPNRCCETLTKLIRADIIECNCDVPMKALSNVEFLRIKLYKTFNSPTFHNLTHLVLSYSWGIVQRVLYLCPKLQNIEFYQKIQGSIRDHEFVYGQNWVLPKFVPPCLSLSLKTCSMRDFGFAGLQHEHTMLATYILNNSSVLETMSIWCFRKRSEIERELTSCSRASATFCYKDIAGFGGLMNYVSL</sequence>
<evidence type="ECO:0000313" key="2">
    <source>
        <dbReference type="EMBL" id="KEH21551.1"/>
    </source>
</evidence>
<dbReference type="InterPro" id="IPR032675">
    <property type="entry name" value="LRR_dom_sf"/>
</dbReference>
<dbReference type="InterPro" id="IPR036047">
    <property type="entry name" value="F-box-like_dom_sf"/>
</dbReference>
<dbReference type="STRING" id="3880.A0A072TWH4"/>
<dbReference type="PANTHER" id="PTHR31900">
    <property type="entry name" value="F-BOX/RNI SUPERFAMILY PROTEIN-RELATED"/>
    <property type="match status" value="1"/>
</dbReference>
<protein>
    <submittedName>
        <fullName evidence="2">F-box/RNI/FBD-like domain protein</fullName>
    </submittedName>
</protein>
<dbReference type="HOGENOM" id="CLU_010721_1_0_1"/>
<organism evidence="2 4">
    <name type="scientific">Medicago truncatula</name>
    <name type="common">Barrel medic</name>
    <name type="synonym">Medicago tribuloides</name>
    <dbReference type="NCBI Taxonomy" id="3880"/>
    <lineage>
        <taxon>Eukaryota</taxon>
        <taxon>Viridiplantae</taxon>
        <taxon>Streptophyta</taxon>
        <taxon>Embryophyta</taxon>
        <taxon>Tracheophyta</taxon>
        <taxon>Spermatophyta</taxon>
        <taxon>Magnoliopsida</taxon>
        <taxon>eudicotyledons</taxon>
        <taxon>Gunneridae</taxon>
        <taxon>Pentapetalae</taxon>
        <taxon>rosids</taxon>
        <taxon>fabids</taxon>
        <taxon>Fabales</taxon>
        <taxon>Fabaceae</taxon>
        <taxon>Papilionoideae</taxon>
        <taxon>50 kb inversion clade</taxon>
        <taxon>NPAAA clade</taxon>
        <taxon>Hologalegina</taxon>
        <taxon>IRL clade</taxon>
        <taxon>Trifolieae</taxon>
        <taxon>Medicago</taxon>
    </lineage>
</organism>
<dbReference type="Pfam" id="PF08387">
    <property type="entry name" value="FBD"/>
    <property type="match status" value="1"/>
</dbReference>
<evidence type="ECO:0000313" key="3">
    <source>
        <dbReference type="EnsemblPlants" id="KEH21551"/>
    </source>
</evidence>
<dbReference type="InterPro" id="IPR050232">
    <property type="entry name" value="FBL13/AtMIF1-like"/>
</dbReference>
<dbReference type="PROSITE" id="PS50181">
    <property type="entry name" value="FBOX"/>
    <property type="match status" value="1"/>
</dbReference>
<dbReference type="Proteomes" id="UP000002051">
    <property type="component" value="Unassembled WGS sequence"/>
</dbReference>
<evidence type="ECO:0000313" key="4">
    <source>
        <dbReference type="Proteomes" id="UP000002051"/>
    </source>
</evidence>
<dbReference type="Pfam" id="PF00646">
    <property type="entry name" value="F-box"/>
    <property type="match status" value="1"/>
</dbReference>
<reference evidence="2 4" key="2">
    <citation type="journal article" date="2014" name="BMC Genomics">
        <title>An improved genome release (version Mt4.0) for the model legume Medicago truncatula.</title>
        <authorList>
            <person name="Tang H."/>
            <person name="Krishnakumar V."/>
            <person name="Bidwell S."/>
            <person name="Rosen B."/>
            <person name="Chan A."/>
            <person name="Zhou S."/>
            <person name="Gentzbittel L."/>
            <person name="Childs K.L."/>
            <person name="Yandell M."/>
            <person name="Gundlach H."/>
            <person name="Mayer K.F."/>
            <person name="Schwartz D.C."/>
            <person name="Town C.D."/>
        </authorList>
    </citation>
    <scope>GENOME REANNOTATION</scope>
    <source>
        <strain evidence="2">A17</strain>
        <strain evidence="3 4">cv. Jemalong A17</strain>
    </source>
</reference>